<organism evidence="2 3">
    <name type="scientific">Paenibacillus aceti</name>
    <dbReference type="NCBI Taxonomy" id="1820010"/>
    <lineage>
        <taxon>Bacteria</taxon>
        <taxon>Bacillati</taxon>
        <taxon>Bacillota</taxon>
        <taxon>Bacilli</taxon>
        <taxon>Bacillales</taxon>
        <taxon>Paenibacillaceae</taxon>
        <taxon>Paenibacillus</taxon>
    </lineage>
</organism>
<evidence type="ECO:0000313" key="2">
    <source>
        <dbReference type="EMBL" id="GGG18501.1"/>
    </source>
</evidence>
<accession>A0ABQ1W750</accession>
<dbReference type="RefSeq" id="WP_120461956.1">
    <property type="nucleotide sequence ID" value="NZ_BMIW01000052.1"/>
</dbReference>
<evidence type="ECO:0000313" key="3">
    <source>
        <dbReference type="Proteomes" id="UP000608420"/>
    </source>
</evidence>
<name>A0ABQ1W750_9BACL</name>
<keyword evidence="3" id="KW-1185">Reference proteome</keyword>
<sequence>MGIRRKWVILLCCSLLLAAGIGSGGAGNTIRAEEVSAAAEIQTQDGVKAADFSVKESDVGAKQSSAVAKPTELPELPQGADLVAENENLQLYLNSKTTVLSVRDKRTGQLWSSNPADRDQDKIAKAANRSDLDSQLILSYFNDKGHESLINNAAESITKGQFEIEQLPQGVKITYEIGSSEQGLGAIPKVISKERFEQRILEQISDESMRSRLRNRFFYNEEKQQYERKEMQDYIVKDVVEILESIGYTAEEAKQNSSAADGDTVVKESAAPRFIVPLVYELDGPQLLARIDTEDVQDTEAFPLHTIQLLPFFGAAGLEEEGYMLVPDGSGALFELNQNHAGARAYELPLYGEDATPKGNELIQAQYKEISRLPVFGLKRGDEALLAIIEEGDAQASIHAEPSGRLNSYNRVNASFRMKDMEPVQFRAGSVTRQIPKYSAMYSQGIAIRYSFLSGAKANYVGMAERYRQYLIQQHGLTPLPENGELPFVVELVGAIPVRKTFLGIPYETVEAVTTYSEAIEILEQLQQQGIHRIQLKYSGWFNGGYYHSLPSRVKPERVLGGAKGLEKLIEYTKEHQIELYPDVAFQRVYKNGKGFKAQRDSTRFLNRKGASRQAVDLVTTNLAERLYYLLAPDKLKSITDAFVNHITPYPIRSLSLRDLGEELNSSVAPEKTTSRQEVQSLVTDSLEKMKTEMERLMISGGNAYSLPYASTIVNAPLRSSRFNIETEEVPFYSIVIHGYMDYAGRPLNLEQDQDPRVSLLRILETGAVPAYQWFYADPAMIRDTKLNGLYSASYMNWIDEAAQGYQEMNEVLGEVRNQPITNHRRLQEQVYETTYGQGLRVLVNYNRVAVTVDGMTIEALGYRVTGGGEA</sequence>
<proteinExistence type="predicted"/>
<reference evidence="3" key="1">
    <citation type="journal article" date="2019" name="Int. J. Syst. Evol. Microbiol.">
        <title>The Global Catalogue of Microorganisms (GCM) 10K type strain sequencing project: providing services to taxonomists for standard genome sequencing and annotation.</title>
        <authorList>
            <consortium name="The Broad Institute Genomics Platform"/>
            <consortium name="The Broad Institute Genome Sequencing Center for Infectious Disease"/>
            <person name="Wu L."/>
            <person name="Ma J."/>
        </authorList>
    </citation>
    <scope>NUCLEOTIDE SEQUENCE [LARGE SCALE GENOMIC DNA]</scope>
    <source>
        <strain evidence="3">CGMCC 1.15420</strain>
    </source>
</reference>
<protein>
    <submittedName>
        <fullName evidence="2">Uncharacterized protein</fullName>
    </submittedName>
</protein>
<feature type="signal peptide" evidence="1">
    <location>
        <begin position="1"/>
        <end position="26"/>
    </location>
</feature>
<gene>
    <name evidence="2" type="ORF">GCM10010913_45840</name>
</gene>
<dbReference type="Pfam" id="PF18952">
    <property type="entry name" value="DUF5696"/>
    <property type="match status" value="1"/>
</dbReference>
<dbReference type="InterPro" id="IPR017853">
    <property type="entry name" value="GH"/>
</dbReference>
<comment type="caution">
    <text evidence="2">The sequence shown here is derived from an EMBL/GenBank/DDBJ whole genome shotgun (WGS) entry which is preliminary data.</text>
</comment>
<feature type="chain" id="PRO_5046690230" evidence="1">
    <location>
        <begin position="27"/>
        <end position="871"/>
    </location>
</feature>
<evidence type="ECO:0000256" key="1">
    <source>
        <dbReference type="SAM" id="SignalP"/>
    </source>
</evidence>
<dbReference type="Proteomes" id="UP000608420">
    <property type="component" value="Unassembled WGS sequence"/>
</dbReference>
<dbReference type="EMBL" id="BMIW01000052">
    <property type="protein sequence ID" value="GGG18501.1"/>
    <property type="molecule type" value="Genomic_DNA"/>
</dbReference>
<dbReference type="SUPFAM" id="SSF51445">
    <property type="entry name" value="(Trans)glycosidases"/>
    <property type="match status" value="1"/>
</dbReference>
<keyword evidence="1" id="KW-0732">Signal</keyword>
<dbReference type="InterPro" id="IPR043751">
    <property type="entry name" value="DUF5696"/>
</dbReference>